<organism evidence="8 9">
    <name type="scientific">Deinococcus hopiensis KR-140</name>
    <dbReference type="NCBI Taxonomy" id="695939"/>
    <lineage>
        <taxon>Bacteria</taxon>
        <taxon>Thermotogati</taxon>
        <taxon>Deinococcota</taxon>
        <taxon>Deinococci</taxon>
        <taxon>Deinococcales</taxon>
        <taxon>Deinococcaceae</taxon>
        <taxon>Deinococcus</taxon>
    </lineage>
</organism>
<evidence type="ECO:0000259" key="7">
    <source>
        <dbReference type="Pfam" id="PF00296"/>
    </source>
</evidence>
<keyword evidence="4 8" id="KW-0503">Monooxygenase</keyword>
<evidence type="ECO:0000256" key="1">
    <source>
        <dbReference type="ARBA" id="ARBA00022630"/>
    </source>
</evidence>
<keyword evidence="2 6" id="KW-0288">FMN</keyword>
<comment type="similarity">
    <text evidence="5">Belongs to the NtaA/SnaA/DszA monooxygenase family.</text>
</comment>
<dbReference type="InterPro" id="IPR036661">
    <property type="entry name" value="Luciferase-like_sf"/>
</dbReference>
<accession>A0A1W1UQG3</accession>
<gene>
    <name evidence="8" type="ORF">SAMN00790413_04344</name>
</gene>
<evidence type="ECO:0000256" key="2">
    <source>
        <dbReference type="ARBA" id="ARBA00022643"/>
    </source>
</evidence>
<dbReference type="InterPro" id="IPR011251">
    <property type="entry name" value="Luciferase-like_dom"/>
</dbReference>
<evidence type="ECO:0000256" key="5">
    <source>
        <dbReference type="ARBA" id="ARBA00033748"/>
    </source>
</evidence>
<keyword evidence="9" id="KW-1185">Reference proteome</keyword>
<dbReference type="PANTHER" id="PTHR30011:SF16">
    <property type="entry name" value="C2H2 FINGER DOMAIN TRANSCRIPTION FACTOR (EUROFUNG)-RELATED"/>
    <property type="match status" value="1"/>
</dbReference>
<feature type="binding site" evidence="6">
    <location>
        <position position="157"/>
    </location>
    <ligand>
        <name>FMN</name>
        <dbReference type="ChEBI" id="CHEBI:58210"/>
    </ligand>
</feature>
<dbReference type="STRING" id="695939.SAMN00790413_04344"/>
<dbReference type="PANTHER" id="PTHR30011">
    <property type="entry name" value="ALKANESULFONATE MONOOXYGENASE-RELATED"/>
    <property type="match status" value="1"/>
</dbReference>
<feature type="binding site" evidence="6">
    <location>
        <position position="98"/>
    </location>
    <ligand>
        <name>FMN</name>
        <dbReference type="ChEBI" id="CHEBI:58210"/>
    </ligand>
</feature>
<dbReference type="Proteomes" id="UP000192582">
    <property type="component" value="Unassembled WGS sequence"/>
</dbReference>
<feature type="binding site" evidence="6">
    <location>
        <position position="215"/>
    </location>
    <ligand>
        <name>FMN</name>
        <dbReference type="ChEBI" id="CHEBI:58210"/>
    </ligand>
</feature>
<proteinExistence type="inferred from homology"/>
<evidence type="ECO:0000256" key="6">
    <source>
        <dbReference type="PIRSR" id="PIRSR000337-1"/>
    </source>
</evidence>
<evidence type="ECO:0000256" key="4">
    <source>
        <dbReference type="ARBA" id="ARBA00023033"/>
    </source>
</evidence>
<keyword evidence="1 6" id="KW-0285">Flavoprotein</keyword>
<dbReference type="GO" id="GO:0004497">
    <property type="term" value="F:monooxygenase activity"/>
    <property type="evidence" value="ECO:0007669"/>
    <property type="project" value="UniProtKB-KW"/>
</dbReference>
<dbReference type="Pfam" id="PF00296">
    <property type="entry name" value="Bac_luciferase"/>
    <property type="match status" value="1"/>
</dbReference>
<feature type="domain" description="Luciferase-like" evidence="7">
    <location>
        <begin position="28"/>
        <end position="377"/>
    </location>
</feature>
<evidence type="ECO:0000313" key="9">
    <source>
        <dbReference type="Proteomes" id="UP000192582"/>
    </source>
</evidence>
<dbReference type="NCBIfam" id="TIGR03860">
    <property type="entry name" value="FMN_nitrolo"/>
    <property type="match status" value="1"/>
</dbReference>
<evidence type="ECO:0000256" key="3">
    <source>
        <dbReference type="ARBA" id="ARBA00023002"/>
    </source>
</evidence>
<reference evidence="8 9" key="1">
    <citation type="submission" date="2017-04" db="EMBL/GenBank/DDBJ databases">
        <authorList>
            <person name="Afonso C.L."/>
            <person name="Miller P.J."/>
            <person name="Scott M.A."/>
            <person name="Spackman E."/>
            <person name="Goraichik I."/>
            <person name="Dimitrov K.M."/>
            <person name="Suarez D.L."/>
            <person name="Swayne D.E."/>
        </authorList>
    </citation>
    <scope>NUCLEOTIDE SEQUENCE [LARGE SCALE GENOMIC DNA]</scope>
    <source>
        <strain evidence="8 9">KR-140</strain>
    </source>
</reference>
<dbReference type="Gene3D" id="3.20.20.30">
    <property type="entry name" value="Luciferase-like domain"/>
    <property type="match status" value="1"/>
</dbReference>
<feature type="binding site" evidence="6">
    <location>
        <position position="161"/>
    </location>
    <ligand>
        <name>FMN</name>
        <dbReference type="ChEBI" id="CHEBI:58210"/>
    </ligand>
</feature>
<dbReference type="AlphaFoldDB" id="A0A1W1UQG3"/>
<dbReference type="GO" id="GO:0016705">
    <property type="term" value="F:oxidoreductase activity, acting on paired donors, with incorporation or reduction of molecular oxygen"/>
    <property type="evidence" value="ECO:0007669"/>
    <property type="project" value="InterPro"/>
</dbReference>
<dbReference type="InterPro" id="IPR016215">
    <property type="entry name" value="NTA_MOA"/>
</dbReference>
<dbReference type="CDD" id="cd01095">
    <property type="entry name" value="Nitrilotriacetate_monoxgenase"/>
    <property type="match status" value="1"/>
</dbReference>
<dbReference type="EMBL" id="FWWU01000006">
    <property type="protein sequence ID" value="SMB83296.1"/>
    <property type="molecule type" value="Genomic_DNA"/>
</dbReference>
<name>A0A1W1UQG3_9DEIO</name>
<evidence type="ECO:0000313" key="8">
    <source>
        <dbReference type="EMBL" id="SMB83296.1"/>
    </source>
</evidence>
<sequence length="436" mass="47654">MIPPHARQIHLGVFLQGVGHTIAWRAEEHADLTDFQTYVRFARTAERGLFDFVFFGEGLMVREHQGRFFGPIVNGRPDTLALLPALAAVTQKVGLAATLSTTYNEPYELARQLASLDHVSGGRAGWNVVTSFSNSAAKDAGGDGIAFNHSRERHLEHATRYDRAREFVALVQALWDSGGEARPLNHIGRWFKVAGPLDVPRPPQGRPIIIQAGQSPDGRDLAARIADVVFSPHRRLEDALEYAGDLTRRLAALGRSRNDVRILPGLSVIVAPTEEEAHAKAARYRALLLTDGVVRYLLSEPSGANFDGVDLDAAFPDPDVTAPEVNGPLLERWTAQAREEGLTPRQLVERTAPRPSLVGTPTQVADHIQTWLEAGASDGFLLSPTLFPNDLDDFVDLAVPELQRRGLFRTAYAGATLRDHLGLRQPVPAQAEEVGA</sequence>
<dbReference type="SUPFAM" id="SSF51679">
    <property type="entry name" value="Bacterial luciferase-like"/>
    <property type="match status" value="1"/>
</dbReference>
<keyword evidence="3" id="KW-0560">Oxidoreductase</keyword>
<dbReference type="RefSeq" id="WP_084046433.1">
    <property type="nucleotide sequence ID" value="NZ_FWWU01000006.1"/>
</dbReference>
<protein>
    <submittedName>
        <fullName evidence="8">FMN-dependent oxidoreductase, nitrilotriacetate monooxygenase family</fullName>
    </submittedName>
</protein>
<dbReference type="InterPro" id="IPR051260">
    <property type="entry name" value="Diverse_substr_monoxygenases"/>
</dbReference>
<dbReference type="OrthoDB" id="3265338at2"/>
<dbReference type="PIRSF" id="PIRSF000337">
    <property type="entry name" value="NTA_MOA"/>
    <property type="match status" value="1"/>
</dbReference>